<keyword evidence="1" id="KW-0175">Coiled coil</keyword>
<gene>
    <name evidence="2" type="ORF">E1O70_11175</name>
</gene>
<proteinExistence type="predicted"/>
<name>A0A4Y8R2I6_9MICO</name>
<comment type="caution">
    <text evidence="2">The sequence shown here is derived from an EMBL/GenBank/DDBJ whole genome shotgun (WGS) entry which is preliminary data.</text>
</comment>
<evidence type="ECO:0000313" key="3">
    <source>
        <dbReference type="Proteomes" id="UP000298003"/>
    </source>
</evidence>
<evidence type="ECO:0000313" key="2">
    <source>
        <dbReference type="EMBL" id="TFF10564.1"/>
    </source>
</evidence>
<organism evidence="2 3">
    <name type="scientific">Cellulosimicrobium funkei</name>
    <dbReference type="NCBI Taxonomy" id="264251"/>
    <lineage>
        <taxon>Bacteria</taxon>
        <taxon>Bacillati</taxon>
        <taxon>Actinomycetota</taxon>
        <taxon>Actinomycetes</taxon>
        <taxon>Micrococcales</taxon>
        <taxon>Promicromonosporaceae</taxon>
        <taxon>Cellulosimicrobium</taxon>
    </lineage>
</organism>
<dbReference type="EMBL" id="SOZH01000006">
    <property type="protein sequence ID" value="TFF10564.1"/>
    <property type="molecule type" value="Genomic_DNA"/>
</dbReference>
<sequence length="440" mass="47535">MGAELELVSDGSGLAMIGEEGAIKQFMLDLNLVASDSRSLAYVTAEGARAASGLAGLALQAGGQLAAESGRWLKLTERSAAKVREFGLQATKDNPAVSHAMIGKPGDVQSWIQVVNSPASLLTNPAALASIGTMMAQREMQRSIDELREYLEQIDKKIDDILRAQKDAVLAEMIGVSLLIDDAITVRDEVGRVSEVTWSKVQGGAATIATTQAYAVRRLDALAAKLEAESDLGALVKATHQAQSSVEEWLAVIARSFQLQDSLSVLELDRVADARPDELDRHRVGLRLARQKRLEVIGTACGQLVARMNEASRRANHKVLFNPFASPKVVNASNEVVVAVLELEKRLDLMTETETAEARRWLTAVGDTRNQAVVSGQEAFDAARRRSVEALEKTSELRVRAVNVGTDSVVRASEATSRLFGGLADRARRRQDASDESRAD</sequence>
<dbReference type="Proteomes" id="UP000298003">
    <property type="component" value="Unassembled WGS sequence"/>
</dbReference>
<accession>A0A4Y8R2I6</accession>
<protein>
    <submittedName>
        <fullName evidence="2">Uncharacterized protein</fullName>
    </submittedName>
</protein>
<evidence type="ECO:0000256" key="1">
    <source>
        <dbReference type="SAM" id="Coils"/>
    </source>
</evidence>
<reference evidence="2 3" key="1">
    <citation type="submission" date="2019-03" db="EMBL/GenBank/DDBJ databases">
        <title>Cellulosimicrobium funkei JCM14302 Assembly.</title>
        <authorList>
            <person name="Dou T."/>
        </authorList>
    </citation>
    <scope>NUCLEOTIDE SEQUENCE [LARGE SCALE GENOMIC DNA]</scope>
    <source>
        <strain evidence="2 3">JCM 14302</strain>
    </source>
</reference>
<keyword evidence="3" id="KW-1185">Reference proteome</keyword>
<dbReference type="AlphaFoldDB" id="A0A4Y8R2I6"/>
<feature type="coiled-coil region" evidence="1">
    <location>
        <begin position="137"/>
        <end position="167"/>
    </location>
</feature>